<feature type="compositionally biased region" description="Basic and acidic residues" evidence="1">
    <location>
        <begin position="1"/>
        <end position="10"/>
    </location>
</feature>
<gene>
    <name evidence="2" type="ORF">GQ602_004714</name>
</gene>
<evidence type="ECO:0000313" key="3">
    <source>
        <dbReference type="Proteomes" id="UP000562929"/>
    </source>
</evidence>
<name>A0A8H4Q4G4_9HYPO</name>
<evidence type="ECO:0000256" key="1">
    <source>
        <dbReference type="SAM" id="MobiDB-lite"/>
    </source>
</evidence>
<sequence length="88" mass="9633">MLSGRCRDYPSRAPPIKSQQQQQQASMSDLTDLEPSPVRDPVTPTRKKAPRPPLAAPAKPAPKVGTRRRRPPCAVCVGRMARGEAKAY</sequence>
<comment type="caution">
    <text evidence="2">The sequence shown here is derived from an EMBL/GenBank/DDBJ whole genome shotgun (WGS) entry which is preliminary data.</text>
</comment>
<dbReference type="AlphaFoldDB" id="A0A8H4Q4G4"/>
<proteinExistence type="predicted"/>
<accession>A0A8H4Q4G4</accession>
<protein>
    <submittedName>
        <fullName evidence="2">Uncharacterized protein</fullName>
    </submittedName>
</protein>
<evidence type="ECO:0000313" key="2">
    <source>
        <dbReference type="EMBL" id="KAF4585409.1"/>
    </source>
</evidence>
<organism evidence="2 3">
    <name type="scientific">Ophiocordyceps camponoti-floridani</name>
    <dbReference type="NCBI Taxonomy" id="2030778"/>
    <lineage>
        <taxon>Eukaryota</taxon>
        <taxon>Fungi</taxon>
        <taxon>Dikarya</taxon>
        <taxon>Ascomycota</taxon>
        <taxon>Pezizomycotina</taxon>
        <taxon>Sordariomycetes</taxon>
        <taxon>Hypocreomycetidae</taxon>
        <taxon>Hypocreales</taxon>
        <taxon>Ophiocordycipitaceae</taxon>
        <taxon>Ophiocordyceps</taxon>
    </lineage>
</organism>
<reference evidence="2 3" key="1">
    <citation type="journal article" date="2020" name="G3 (Bethesda)">
        <title>Genetic Underpinnings of Host Manipulation by Ophiocordyceps as Revealed by Comparative Transcriptomics.</title>
        <authorList>
            <person name="Will I."/>
            <person name="Das B."/>
            <person name="Trinh T."/>
            <person name="Brachmann A."/>
            <person name="Ohm R.A."/>
            <person name="de Bekker C."/>
        </authorList>
    </citation>
    <scope>NUCLEOTIDE SEQUENCE [LARGE SCALE GENOMIC DNA]</scope>
    <source>
        <strain evidence="2 3">EC05</strain>
    </source>
</reference>
<keyword evidence="3" id="KW-1185">Reference proteome</keyword>
<dbReference type="EMBL" id="JAACLJ010000005">
    <property type="protein sequence ID" value="KAF4585409.1"/>
    <property type="molecule type" value="Genomic_DNA"/>
</dbReference>
<dbReference type="Proteomes" id="UP000562929">
    <property type="component" value="Unassembled WGS sequence"/>
</dbReference>
<feature type="region of interest" description="Disordered" evidence="1">
    <location>
        <begin position="1"/>
        <end position="71"/>
    </location>
</feature>